<accession>A0A7V8NQU4</accession>
<keyword evidence="1" id="KW-1133">Transmembrane helix</keyword>
<keyword evidence="1" id="KW-0472">Membrane</keyword>
<dbReference type="Proteomes" id="UP000567293">
    <property type="component" value="Unassembled WGS sequence"/>
</dbReference>
<reference evidence="2" key="1">
    <citation type="submission" date="2020-06" db="EMBL/GenBank/DDBJ databases">
        <title>Legume-microbial interactions unlock mineral nutrients during tropical forest succession.</title>
        <authorList>
            <person name="Epihov D.Z."/>
        </authorList>
    </citation>
    <scope>NUCLEOTIDE SEQUENCE [LARGE SCALE GENOMIC DNA]</scope>
    <source>
        <strain evidence="2">Pan2503</strain>
    </source>
</reference>
<keyword evidence="1" id="KW-0812">Transmembrane</keyword>
<keyword evidence="3" id="KW-1185">Reference proteome</keyword>
<gene>
    <name evidence="2" type="ORF">HRJ53_12725</name>
</gene>
<evidence type="ECO:0000313" key="2">
    <source>
        <dbReference type="EMBL" id="MBA0085854.1"/>
    </source>
</evidence>
<evidence type="ECO:0000256" key="1">
    <source>
        <dbReference type="SAM" id="Phobius"/>
    </source>
</evidence>
<dbReference type="EMBL" id="JACDQQ010001239">
    <property type="protein sequence ID" value="MBA0085854.1"/>
    <property type="molecule type" value="Genomic_DNA"/>
</dbReference>
<feature type="transmembrane region" description="Helical" evidence="1">
    <location>
        <begin position="20"/>
        <end position="37"/>
    </location>
</feature>
<name>A0A7V8NQU4_9BACT</name>
<dbReference type="AlphaFoldDB" id="A0A7V8NQU4"/>
<sequence length="128" mass="14478">MASLGRVLSKTFFWSYERGTWPYDAAVILILVFVLLTPRDWFRDQPQGGGPAAPGQVQLLFKEGNRQTYRVDAHILAPPTKLALQNDLHTALQEAQSELRNGNFSISKIEPLRDEQGTVTAYQVEIRH</sequence>
<protein>
    <submittedName>
        <fullName evidence="2">Uncharacterized protein</fullName>
    </submittedName>
</protein>
<evidence type="ECO:0000313" key="3">
    <source>
        <dbReference type="Proteomes" id="UP000567293"/>
    </source>
</evidence>
<organism evidence="2 3">
    <name type="scientific">Candidatus Acidiferrum panamense</name>
    <dbReference type="NCBI Taxonomy" id="2741543"/>
    <lineage>
        <taxon>Bacteria</taxon>
        <taxon>Pseudomonadati</taxon>
        <taxon>Acidobacteriota</taxon>
        <taxon>Terriglobia</taxon>
        <taxon>Candidatus Acidiferrales</taxon>
        <taxon>Candidatus Acidiferrum</taxon>
    </lineage>
</organism>
<comment type="caution">
    <text evidence="2">The sequence shown here is derived from an EMBL/GenBank/DDBJ whole genome shotgun (WGS) entry which is preliminary data.</text>
</comment>
<proteinExistence type="predicted"/>